<reference evidence="2" key="1">
    <citation type="submission" date="2016-07" db="EMBL/GenBank/DDBJ databases">
        <title>Nontailed viruses are major unrecognized killers of bacteria in the ocean.</title>
        <authorList>
            <person name="Kauffman K."/>
            <person name="Hussain F."/>
            <person name="Yang J."/>
            <person name="Arevalo P."/>
            <person name="Brown J."/>
            <person name="Cutler M."/>
            <person name="Kelly L."/>
            <person name="Polz M.F."/>
        </authorList>
    </citation>
    <scope>NUCLEOTIDE SEQUENCE [LARGE SCALE GENOMIC DNA]</scope>
    <source>
        <strain evidence="2">10N.286.54.F3</strain>
    </source>
</reference>
<protein>
    <recommendedName>
        <fullName evidence="3">DUF2235 domain-containing protein</fullName>
    </recommendedName>
</protein>
<evidence type="ECO:0000313" key="1">
    <source>
        <dbReference type="EMBL" id="PMF34383.1"/>
    </source>
</evidence>
<dbReference type="RefSeq" id="WP_102481632.1">
    <property type="nucleotide sequence ID" value="NZ_MCSW01000018.1"/>
</dbReference>
<dbReference type="SUPFAM" id="SSF53474">
    <property type="entry name" value="alpha/beta-Hydrolases"/>
    <property type="match status" value="1"/>
</dbReference>
<comment type="caution">
    <text evidence="1">The sequence shown here is derived from an EMBL/GenBank/DDBJ whole genome shotgun (WGS) entry which is preliminary data.</text>
</comment>
<dbReference type="InterPro" id="IPR029058">
    <property type="entry name" value="AB_hydrolase_fold"/>
</dbReference>
<organism evidence="1 2">
    <name type="scientific">Vibrio splendidus</name>
    <dbReference type="NCBI Taxonomy" id="29497"/>
    <lineage>
        <taxon>Bacteria</taxon>
        <taxon>Pseudomonadati</taxon>
        <taxon>Pseudomonadota</taxon>
        <taxon>Gammaproteobacteria</taxon>
        <taxon>Vibrionales</taxon>
        <taxon>Vibrionaceae</taxon>
        <taxon>Vibrio</taxon>
    </lineage>
</organism>
<dbReference type="EMBL" id="MCSW01000018">
    <property type="protein sequence ID" value="PMF34383.1"/>
    <property type="molecule type" value="Genomic_DNA"/>
</dbReference>
<gene>
    <name evidence="1" type="ORF">BCV19_21275</name>
</gene>
<name>A0A2N7CKG0_VIBSP</name>
<accession>A0A2N7CKG0</accession>
<evidence type="ECO:0008006" key="3">
    <source>
        <dbReference type="Google" id="ProtNLM"/>
    </source>
</evidence>
<sequence length="400" mass="44506">MSVLTVFFCGTGSNSEDNNHKNYVSGELISTLAKNATGRDMIDYIQVDGVGSGNQNEWLKQGKDDTYSGVKGTLLGKGIDSNMRHVLNILRGSQQDKNDYMKRAKGLLSESRPEKSAWPFATNQKYQDWLKDSQALAADLKHGIAARQQNIAIERQTKPISQVNIVGWSRGGVSCFELANRMLKDPKLSHIPVNIFACDPVPGGMNAFKDYKLLGKNVKQIVCVFAEDERSLAFKARMPRLSPSTKYYTTYMPGRHGTLVGNANTSGGSKGAGLLTGPGLVTRDFMEKVLTGWGTQLKANSTLNFSRQRIIELYEQIRSNEDHFNKMHGMTYTAKNRLLWTSKDRIGQQRERRYGIPMYRFQFPGITNNYGDAINRHHCDVLATNAFAAYGTSAALPNAV</sequence>
<dbReference type="Proteomes" id="UP000235405">
    <property type="component" value="Unassembled WGS sequence"/>
</dbReference>
<evidence type="ECO:0000313" key="2">
    <source>
        <dbReference type="Proteomes" id="UP000235405"/>
    </source>
</evidence>
<proteinExistence type="predicted"/>
<dbReference type="AlphaFoldDB" id="A0A2N7CKG0"/>